<dbReference type="Proteomes" id="UP000249497">
    <property type="component" value="Unassembled WGS sequence"/>
</dbReference>
<evidence type="ECO:0000256" key="2">
    <source>
        <dbReference type="ARBA" id="ARBA00008612"/>
    </source>
</evidence>
<keyword evidence="4" id="KW-0317">Glutathione biosynthesis</keyword>
<dbReference type="GO" id="GO:0016491">
    <property type="term" value="F:oxidoreductase activity"/>
    <property type="evidence" value="ECO:0007669"/>
    <property type="project" value="UniProtKB-KW"/>
</dbReference>
<dbReference type="PANTHER" id="PTHR13295">
    <property type="entry name" value="GLUTAMATE CYSTEINE LIGASE REGULATORY SUBUNIT"/>
    <property type="match status" value="1"/>
</dbReference>
<dbReference type="InterPro" id="IPR023210">
    <property type="entry name" value="NADP_OxRdtase_dom"/>
</dbReference>
<name>A0A8T8WXS5_ASPJA</name>
<sequence>MKLILSTSNLMLGGHPIIRQLTEKSNVELINSLRANFQAAQQQQQRNDEATTTTTTKTEQGAPRYASWTRQHDDTLYIPSTDCGYGLSEERSAYDITVKLFYLPGIPASRRCAHTREAIDLVLRELHVDSIDLLIVSFPGILFDADDDSEVEEEEDDDDEDAGSSDAGSEEDDFDSIIQTWRTLEGLHAQGMIKQLGVAEFGSERLARFLPHTKVKPSVDQINLKDCCVVPKSLILYAKQERIQLLTHNDCMDILPVGTTRELLGPGPKGAGILASAPDADDGIQGDVAPQWVVKYTAVVKDRGVVENKGYFALADVGSCVKP</sequence>
<evidence type="ECO:0000256" key="10">
    <source>
        <dbReference type="SAM" id="MobiDB-lite"/>
    </source>
</evidence>
<dbReference type="AlphaFoldDB" id="A0A8T8WXS5"/>
<dbReference type="PANTHER" id="PTHR13295:SF4">
    <property type="entry name" value="GLUTAMATE--CYSTEINE LIGASE REGULATORY SUBUNIT"/>
    <property type="match status" value="1"/>
</dbReference>
<comment type="pathway">
    <text evidence="1">Sulfur metabolism; glutathione biosynthesis; glutathione from L-cysteine and L-glutamate: step 1/2.</text>
</comment>
<gene>
    <name evidence="12" type="ORF">BO86DRAFT_364653</name>
</gene>
<feature type="region of interest" description="Disordered" evidence="10">
    <location>
        <begin position="40"/>
        <end position="62"/>
    </location>
</feature>
<dbReference type="Gene3D" id="3.20.20.100">
    <property type="entry name" value="NADP-dependent oxidoreductase domain"/>
    <property type="match status" value="1"/>
</dbReference>
<dbReference type="FunFam" id="3.20.20.100:FF:000026">
    <property type="entry name" value="Gamma-cysteine synthetase regulatory subunit, putative"/>
    <property type="match status" value="1"/>
</dbReference>
<evidence type="ECO:0000256" key="7">
    <source>
        <dbReference type="ARBA" id="ARBA00031154"/>
    </source>
</evidence>
<organism evidence="12 13">
    <name type="scientific">Aspergillus japonicus CBS 114.51</name>
    <dbReference type="NCBI Taxonomy" id="1448312"/>
    <lineage>
        <taxon>Eukaryota</taxon>
        <taxon>Fungi</taxon>
        <taxon>Dikarya</taxon>
        <taxon>Ascomycota</taxon>
        <taxon>Pezizomycotina</taxon>
        <taxon>Eurotiomycetes</taxon>
        <taxon>Eurotiomycetidae</taxon>
        <taxon>Eurotiales</taxon>
        <taxon>Aspergillaceae</taxon>
        <taxon>Aspergillus</taxon>
        <taxon>Aspergillus subgen. Circumdati</taxon>
    </lineage>
</organism>
<evidence type="ECO:0000256" key="4">
    <source>
        <dbReference type="ARBA" id="ARBA00022684"/>
    </source>
</evidence>
<feature type="region of interest" description="Disordered" evidence="10">
    <location>
        <begin position="148"/>
        <end position="173"/>
    </location>
</feature>
<keyword evidence="5" id="KW-0560">Oxidoreductase</keyword>
<evidence type="ECO:0000313" key="13">
    <source>
        <dbReference type="Proteomes" id="UP000249497"/>
    </source>
</evidence>
<accession>A0A8T8WXS5</accession>
<dbReference type="RefSeq" id="XP_025526539.1">
    <property type="nucleotide sequence ID" value="XM_025670015.1"/>
</dbReference>
<keyword evidence="13" id="KW-1185">Reference proteome</keyword>
<dbReference type="EMBL" id="KZ824802">
    <property type="protein sequence ID" value="RAH80645.1"/>
    <property type="molecule type" value="Genomic_DNA"/>
</dbReference>
<feature type="compositionally biased region" description="Low complexity" evidence="10">
    <location>
        <begin position="40"/>
        <end position="58"/>
    </location>
</feature>
<feature type="domain" description="NADP-dependent oxidoreductase" evidence="11">
    <location>
        <begin position="89"/>
        <end position="245"/>
    </location>
</feature>
<dbReference type="SUPFAM" id="SSF51430">
    <property type="entry name" value="NAD(P)-linked oxidoreductase"/>
    <property type="match status" value="1"/>
</dbReference>
<evidence type="ECO:0000256" key="1">
    <source>
        <dbReference type="ARBA" id="ARBA00005006"/>
    </source>
</evidence>
<dbReference type="GO" id="GO:0035226">
    <property type="term" value="F:glutamate-cysteine ligase catalytic subunit binding"/>
    <property type="evidence" value="ECO:0007669"/>
    <property type="project" value="InterPro"/>
</dbReference>
<evidence type="ECO:0000256" key="6">
    <source>
        <dbReference type="ARBA" id="ARBA00030406"/>
    </source>
</evidence>
<dbReference type="GO" id="GO:0017109">
    <property type="term" value="C:glutamate-cysteine ligase complex"/>
    <property type="evidence" value="ECO:0007669"/>
    <property type="project" value="TreeGrafter"/>
</dbReference>
<evidence type="ECO:0000313" key="12">
    <source>
        <dbReference type="EMBL" id="RAH80645.1"/>
    </source>
</evidence>
<evidence type="ECO:0000256" key="5">
    <source>
        <dbReference type="ARBA" id="ARBA00023002"/>
    </source>
</evidence>
<dbReference type="GO" id="GO:0030234">
    <property type="term" value="F:enzyme regulator activity"/>
    <property type="evidence" value="ECO:0007669"/>
    <property type="project" value="TreeGrafter"/>
</dbReference>
<dbReference type="GO" id="GO:0006750">
    <property type="term" value="P:glutathione biosynthetic process"/>
    <property type="evidence" value="ECO:0007669"/>
    <property type="project" value="UniProtKB-KW"/>
</dbReference>
<dbReference type="OrthoDB" id="5596051at2759"/>
<dbReference type="InterPro" id="IPR032963">
    <property type="entry name" value="Gclm"/>
</dbReference>
<dbReference type="GeneID" id="37173707"/>
<evidence type="ECO:0000256" key="9">
    <source>
        <dbReference type="ARBA" id="ARBA00032926"/>
    </source>
</evidence>
<dbReference type="InterPro" id="IPR036812">
    <property type="entry name" value="NAD(P)_OxRdtase_dom_sf"/>
</dbReference>
<comment type="similarity">
    <text evidence="2">Belongs to the aldo/keto reductase family. Glutamate--cysteine ligase light chain subfamily.</text>
</comment>
<protein>
    <recommendedName>
        <fullName evidence="8">GCS light chain</fullName>
    </recommendedName>
    <alternativeName>
        <fullName evidence="6">Gamma-ECS regulatory subunit</fullName>
    </alternativeName>
    <alternativeName>
        <fullName evidence="9">Gamma-glutamylcysteine synthetase regulatory subunit</fullName>
    </alternativeName>
    <alternativeName>
        <fullName evidence="7">Glutamate--cysteine ligase modifier subunit</fullName>
    </alternativeName>
</protein>
<evidence type="ECO:0000256" key="3">
    <source>
        <dbReference type="ARBA" id="ARBA00011532"/>
    </source>
</evidence>
<evidence type="ECO:0000256" key="8">
    <source>
        <dbReference type="ARBA" id="ARBA00031732"/>
    </source>
</evidence>
<dbReference type="Pfam" id="PF00248">
    <property type="entry name" value="Aldo_ket_red"/>
    <property type="match status" value="1"/>
</dbReference>
<reference evidence="12 13" key="1">
    <citation type="submission" date="2018-02" db="EMBL/GenBank/DDBJ databases">
        <title>The genomes of Aspergillus section Nigri reveals drivers in fungal speciation.</title>
        <authorList>
            <consortium name="DOE Joint Genome Institute"/>
            <person name="Vesth T.C."/>
            <person name="Nybo J."/>
            <person name="Theobald S."/>
            <person name="Brandl J."/>
            <person name="Frisvad J.C."/>
            <person name="Nielsen K.F."/>
            <person name="Lyhne E.K."/>
            <person name="Kogle M.E."/>
            <person name="Kuo A."/>
            <person name="Riley R."/>
            <person name="Clum A."/>
            <person name="Nolan M."/>
            <person name="Lipzen A."/>
            <person name="Salamov A."/>
            <person name="Henrissat B."/>
            <person name="Wiebenga A."/>
            <person name="De vries R.P."/>
            <person name="Grigoriev I.V."/>
            <person name="Mortensen U.H."/>
            <person name="Andersen M.R."/>
            <person name="Baker S.E."/>
        </authorList>
    </citation>
    <scope>NUCLEOTIDE SEQUENCE [LARGE SCALE GENOMIC DNA]</scope>
    <source>
        <strain evidence="12 13">CBS 114.51</strain>
    </source>
</reference>
<proteinExistence type="inferred from homology"/>
<evidence type="ECO:0000259" key="11">
    <source>
        <dbReference type="Pfam" id="PF00248"/>
    </source>
</evidence>
<comment type="subunit">
    <text evidence="3">Heterodimer of a catalytic heavy chain and a regulatory light chain.</text>
</comment>